<dbReference type="Proteomes" id="UP000198744">
    <property type="component" value="Unassembled WGS sequence"/>
</dbReference>
<dbReference type="RefSeq" id="WP_093882494.1">
    <property type="nucleotide sequence ID" value="NZ_FOBS01000004.1"/>
</dbReference>
<gene>
    <name evidence="3" type="ORF">SAMN04489760_104139</name>
</gene>
<sequence length="110" mass="12439">MDISTIDFGRILKWVLIVLITGFIAQFGKSFAKYIMEKIRRGKTLEGQEPDSLDDGRAPLRPTLSPERDTAKGEKPEAVTDTAPLEEKDQAKLRKKALKAQVKEQKKKKI</sequence>
<organism evidence="3 4">
    <name type="scientific">Syntrophus gentianae</name>
    <dbReference type="NCBI Taxonomy" id="43775"/>
    <lineage>
        <taxon>Bacteria</taxon>
        <taxon>Pseudomonadati</taxon>
        <taxon>Thermodesulfobacteriota</taxon>
        <taxon>Syntrophia</taxon>
        <taxon>Syntrophales</taxon>
        <taxon>Syntrophaceae</taxon>
        <taxon>Syntrophus</taxon>
    </lineage>
</organism>
<name>A0A1H7VRN2_9BACT</name>
<evidence type="ECO:0000313" key="3">
    <source>
        <dbReference type="EMBL" id="SEM11704.1"/>
    </source>
</evidence>
<accession>A0A1H7VRN2</accession>
<keyword evidence="2" id="KW-0812">Transmembrane</keyword>
<feature type="region of interest" description="Disordered" evidence="1">
    <location>
        <begin position="45"/>
        <end position="90"/>
    </location>
</feature>
<protein>
    <submittedName>
        <fullName evidence="3">Uncharacterized protein</fullName>
    </submittedName>
</protein>
<evidence type="ECO:0000313" key="4">
    <source>
        <dbReference type="Proteomes" id="UP000198744"/>
    </source>
</evidence>
<feature type="transmembrane region" description="Helical" evidence="2">
    <location>
        <begin position="12"/>
        <end position="32"/>
    </location>
</feature>
<keyword evidence="4" id="KW-1185">Reference proteome</keyword>
<evidence type="ECO:0000256" key="1">
    <source>
        <dbReference type="SAM" id="MobiDB-lite"/>
    </source>
</evidence>
<feature type="compositionally biased region" description="Basic and acidic residues" evidence="1">
    <location>
        <begin position="66"/>
        <end position="78"/>
    </location>
</feature>
<reference evidence="3 4" key="1">
    <citation type="submission" date="2016-10" db="EMBL/GenBank/DDBJ databases">
        <authorList>
            <person name="de Groot N.N."/>
        </authorList>
    </citation>
    <scope>NUCLEOTIDE SEQUENCE [LARGE SCALE GENOMIC DNA]</scope>
    <source>
        <strain evidence="3 4">DSM 8423</strain>
    </source>
</reference>
<keyword evidence="2" id="KW-1133">Transmembrane helix</keyword>
<dbReference type="EMBL" id="FOBS01000004">
    <property type="protein sequence ID" value="SEM11704.1"/>
    <property type="molecule type" value="Genomic_DNA"/>
</dbReference>
<dbReference type="OrthoDB" id="9986962at2"/>
<dbReference type="AlphaFoldDB" id="A0A1H7VRN2"/>
<evidence type="ECO:0000256" key="2">
    <source>
        <dbReference type="SAM" id="Phobius"/>
    </source>
</evidence>
<proteinExistence type="predicted"/>
<keyword evidence="2" id="KW-0472">Membrane</keyword>